<dbReference type="EMBL" id="SLUL01000009">
    <property type="protein sequence ID" value="TCL48387.1"/>
    <property type="molecule type" value="Genomic_DNA"/>
</dbReference>
<dbReference type="Proteomes" id="UP000295658">
    <property type="component" value="Unassembled WGS sequence"/>
</dbReference>
<reference evidence="2 3" key="1">
    <citation type="submission" date="2019-03" db="EMBL/GenBank/DDBJ databases">
        <title>Genomic Encyclopedia of Type Strains, Phase IV (KMG-IV): sequencing the most valuable type-strain genomes for metagenomic binning, comparative biology and taxonomic classification.</title>
        <authorList>
            <person name="Goeker M."/>
        </authorList>
    </citation>
    <scope>NUCLEOTIDE SEQUENCE [LARGE SCALE GENOMIC DNA]</scope>
    <source>
        <strain evidence="2 3">DSM 24979</strain>
    </source>
</reference>
<sequence length="116" mass="13282">MKDEKYISTISMISEHLDQFIGKKVEITGFVFRERDFPANQFVVARFGVTCCIADANVYGMLVKGENAAKLKDNTWIKVTGTIHQTTYRQSIIPVIEQPAIETIEVPDQPYVYEEY</sequence>
<dbReference type="NCBIfam" id="TIGR03943">
    <property type="entry name" value="TIGR03943 family putative permease subunit"/>
    <property type="match status" value="1"/>
</dbReference>
<comment type="caution">
    <text evidence="2">The sequence shown here is derived from an EMBL/GenBank/DDBJ whole genome shotgun (WGS) entry which is preliminary data.</text>
</comment>
<proteinExistence type="predicted"/>
<evidence type="ECO:0000313" key="2">
    <source>
        <dbReference type="EMBL" id="TCL48387.1"/>
    </source>
</evidence>
<dbReference type="AlphaFoldDB" id="A0A4R1QET0"/>
<evidence type="ECO:0000313" key="3">
    <source>
        <dbReference type="Proteomes" id="UP000295658"/>
    </source>
</evidence>
<dbReference type="PANTHER" id="PTHR40047">
    <property type="entry name" value="UPF0703 PROTEIN YCGQ"/>
    <property type="match status" value="1"/>
</dbReference>
<gene>
    <name evidence="2" type="ORF">EDD69_10917</name>
</gene>
<dbReference type="InterPro" id="IPR015402">
    <property type="entry name" value="DUF1980"/>
</dbReference>
<accession>A0A4R1QET0</accession>
<keyword evidence="3" id="KW-1185">Reference proteome</keyword>
<dbReference type="InterPro" id="IPR048447">
    <property type="entry name" value="DUF1980_C"/>
</dbReference>
<organism evidence="2 3">
    <name type="scientific">Thermolongibacillus altinsuensis</name>
    <dbReference type="NCBI Taxonomy" id="575256"/>
    <lineage>
        <taxon>Bacteria</taxon>
        <taxon>Bacillati</taxon>
        <taxon>Bacillota</taxon>
        <taxon>Bacilli</taxon>
        <taxon>Bacillales</taxon>
        <taxon>Anoxybacillaceae</taxon>
        <taxon>Thermolongibacillus</taxon>
    </lineage>
</organism>
<protein>
    <submittedName>
        <fullName evidence="2">Putative repeat protein (TIGR03943 family)</fullName>
    </submittedName>
</protein>
<evidence type="ECO:0000259" key="1">
    <source>
        <dbReference type="Pfam" id="PF21537"/>
    </source>
</evidence>
<dbReference type="PANTHER" id="PTHR40047:SF1">
    <property type="entry name" value="UPF0703 PROTEIN YCGQ"/>
    <property type="match status" value="1"/>
</dbReference>
<feature type="domain" description="DUF1980" evidence="1">
    <location>
        <begin position="1"/>
        <end position="114"/>
    </location>
</feature>
<dbReference type="InterPro" id="IPR052955">
    <property type="entry name" value="UPF0703_membrane_permease"/>
</dbReference>
<name>A0A4R1QET0_9BACL</name>
<dbReference type="Pfam" id="PF21537">
    <property type="entry name" value="DUF1980_C"/>
    <property type="match status" value="1"/>
</dbReference>